<dbReference type="GO" id="GO:0009279">
    <property type="term" value="C:cell outer membrane"/>
    <property type="evidence" value="ECO:0007669"/>
    <property type="project" value="UniProtKB-SubCell"/>
</dbReference>
<evidence type="ECO:0000256" key="3">
    <source>
        <dbReference type="ARBA" id="ARBA00022448"/>
    </source>
</evidence>
<dbReference type="GO" id="GO:1990281">
    <property type="term" value="C:efflux pump complex"/>
    <property type="evidence" value="ECO:0007669"/>
    <property type="project" value="TreeGrafter"/>
</dbReference>
<dbReference type="InterPro" id="IPR003423">
    <property type="entry name" value="OMP_efflux"/>
</dbReference>
<evidence type="ECO:0000256" key="7">
    <source>
        <dbReference type="ARBA" id="ARBA00023237"/>
    </source>
</evidence>
<dbReference type="InterPro" id="IPR051906">
    <property type="entry name" value="TolC-like"/>
</dbReference>
<dbReference type="Gene3D" id="1.20.1600.10">
    <property type="entry name" value="Outer membrane efflux proteins (OEP)"/>
    <property type="match status" value="1"/>
</dbReference>
<evidence type="ECO:0000256" key="5">
    <source>
        <dbReference type="ARBA" id="ARBA00022692"/>
    </source>
</evidence>
<dbReference type="SUPFAM" id="SSF56954">
    <property type="entry name" value="Outer membrane efflux proteins (OEP)"/>
    <property type="match status" value="1"/>
</dbReference>
<gene>
    <name evidence="9" type="ORF">SanaruYs_29210</name>
</gene>
<dbReference type="Proteomes" id="UP000288227">
    <property type="component" value="Unassembled WGS sequence"/>
</dbReference>
<evidence type="ECO:0000256" key="2">
    <source>
        <dbReference type="ARBA" id="ARBA00007613"/>
    </source>
</evidence>
<comment type="similarity">
    <text evidence="2">Belongs to the outer membrane factor (OMF) (TC 1.B.17) family.</text>
</comment>
<organism evidence="9 10">
    <name type="scientific">Chryseotalea sanaruensis</name>
    <dbReference type="NCBI Taxonomy" id="2482724"/>
    <lineage>
        <taxon>Bacteria</taxon>
        <taxon>Pseudomonadati</taxon>
        <taxon>Bacteroidota</taxon>
        <taxon>Cytophagia</taxon>
        <taxon>Cytophagales</taxon>
        <taxon>Chryseotaleaceae</taxon>
        <taxon>Chryseotalea</taxon>
    </lineage>
</organism>
<dbReference type="GO" id="GO:0015288">
    <property type="term" value="F:porin activity"/>
    <property type="evidence" value="ECO:0007669"/>
    <property type="project" value="TreeGrafter"/>
</dbReference>
<dbReference type="Pfam" id="PF02321">
    <property type="entry name" value="OEP"/>
    <property type="match status" value="1"/>
</dbReference>
<keyword evidence="5" id="KW-0812">Transmembrane</keyword>
<evidence type="ECO:0000256" key="6">
    <source>
        <dbReference type="ARBA" id="ARBA00023136"/>
    </source>
</evidence>
<dbReference type="PANTHER" id="PTHR30026:SF20">
    <property type="entry name" value="OUTER MEMBRANE PROTEIN TOLC"/>
    <property type="match status" value="1"/>
</dbReference>
<dbReference type="GO" id="GO:0015562">
    <property type="term" value="F:efflux transmembrane transporter activity"/>
    <property type="evidence" value="ECO:0007669"/>
    <property type="project" value="InterPro"/>
</dbReference>
<sequence length="440" mass="49740">MLFATQSLYAQSLEDYIRQGIDSNQVLQQKTVMLNKAMLALKIANGMFAPSVGLIGNYTTGDGGRSIALPVGDLLNPVYATLNQLTTSDQFPQIENVNQNFFPKNFYDVRVRTSMPLINTDLVYNKKIQQQQKLLQEYEVVVYKRELVKNIKTAYYNYLNALEAQGIYQSAMNRALESKRVNESLLTNGKGLPAYVLRAESEIESIKAQATEAEQQVKNAKLYFNFLLNRDSDAPINADFNAVDAVNEVVSTFQSENIAREREELLQLQSAVELNTTVLNMKQAFWMPKLSGFVDLGAQAENLKYNNDANYYLIGLQLDMPLFAGFTNRHRIQQSKLDVRNAELNRSLVASQLKMSTQFARNTVSSAYQNYVSAQKQYEASLSYQKLIDKGYKEGVSTFIESIDARNQLTTTQLLLNINRYKVLIAAANLERETAAYSLK</sequence>
<reference evidence="9 10" key="1">
    <citation type="submission" date="2018-11" db="EMBL/GenBank/DDBJ databases">
        <title>Chryseotalea sanarue gen. nov., sp., nov., a member of the family Cytophagaceae, isolated from a brackish lake in Hamamatsu Japan.</title>
        <authorList>
            <person name="Maejima Y."/>
            <person name="Iino T."/>
            <person name="Muraguchi Y."/>
            <person name="Fukuda K."/>
            <person name="Ohkuma M."/>
            <person name="Moriuchi R."/>
            <person name="Dohra H."/>
            <person name="Kimbara K."/>
            <person name="Shintani M."/>
        </authorList>
    </citation>
    <scope>NUCLEOTIDE SEQUENCE [LARGE SCALE GENOMIC DNA]</scope>
    <source>
        <strain evidence="9 10">Ys</strain>
    </source>
</reference>
<evidence type="ECO:0000313" key="9">
    <source>
        <dbReference type="EMBL" id="GCC52683.1"/>
    </source>
</evidence>
<keyword evidence="7" id="KW-0998">Cell outer membrane</keyword>
<keyword evidence="3" id="KW-0813">Transport</keyword>
<evidence type="ECO:0000313" key="10">
    <source>
        <dbReference type="Proteomes" id="UP000288227"/>
    </source>
</evidence>
<protein>
    <submittedName>
        <fullName evidence="9">TolC family protein</fullName>
    </submittedName>
</protein>
<name>A0A401UCS8_9BACT</name>
<dbReference type="EMBL" id="BHXQ01000005">
    <property type="protein sequence ID" value="GCC52683.1"/>
    <property type="molecule type" value="Genomic_DNA"/>
</dbReference>
<accession>A0A401UCS8</accession>
<keyword evidence="6" id="KW-0472">Membrane</keyword>
<feature type="coiled-coil region" evidence="8">
    <location>
        <begin position="196"/>
        <end position="223"/>
    </location>
</feature>
<proteinExistence type="inferred from homology"/>
<dbReference type="PANTHER" id="PTHR30026">
    <property type="entry name" value="OUTER MEMBRANE PROTEIN TOLC"/>
    <property type="match status" value="1"/>
</dbReference>
<evidence type="ECO:0000256" key="4">
    <source>
        <dbReference type="ARBA" id="ARBA00022452"/>
    </source>
</evidence>
<keyword evidence="4" id="KW-1134">Transmembrane beta strand</keyword>
<comment type="subcellular location">
    <subcellularLocation>
        <location evidence="1">Cell outer membrane</location>
    </subcellularLocation>
</comment>
<keyword evidence="10" id="KW-1185">Reference proteome</keyword>
<evidence type="ECO:0000256" key="8">
    <source>
        <dbReference type="SAM" id="Coils"/>
    </source>
</evidence>
<keyword evidence="8" id="KW-0175">Coiled coil</keyword>
<evidence type="ECO:0000256" key="1">
    <source>
        <dbReference type="ARBA" id="ARBA00004442"/>
    </source>
</evidence>
<comment type="caution">
    <text evidence="9">The sequence shown here is derived from an EMBL/GenBank/DDBJ whole genome shotgun (WGS) entry which is preliminary data.</text>
</comment>
<dbReference type="AlphaFoldDB" id="A0A401UCS8"/>